<dbReference type="InterPro" id="IPR017972">
    <property type="entry name" value="Cyt_P450_CS"/>
</dbReference>
<dbReference type="Proteomes" id="UP000288805">
    <property type="component" value="Unassembled WGS sequence"/>
</dbReference>
<reference evidence="9 10" key="1">
    <citation type="journal article" date="2018" name="PLoS Genet.">
        <title>Population sequencing reveals clonal diversity and ancestral inbreeding in the grapevine cultivar Chardonnay.</title>
        <authorList>
            <person name="Roach M.J."/>
            <person name="Johnson D.L."/>
            <person name="Bohlmann J."/>
            <person name="van Vuuren H.J."/>
            <person name="Jones S.J."/>
            <person name="Pretorius I.S."/>
            <person name="Schmidt S.A."/>
            <person name="Borneman A.R."/>
        </authorList>
    </citation>
    <scope>NUCLEOTIDE SEQUENCE [LARGE SCALE GENOMIC DNA]</scope>
    <source>
        <strain evidence="10">cv. Chardonnay</strain>
        <tissue evidence="9">Leaf</tissue>
    </source>
</reference>
<sequence>MINLPRNKLVFLVQNHIEIMMVAVFSLGVMLIVQKALRRLTSEKSVIPGRLGLPLLGETFSFLSATGSTKGCYDFVRLRRLCCLASPPMMKPRAAWEMVQDKDIGKVHVFVPTTDGAKTIFANDLVLFNKGYVKSMADVVGKKSLLCVPQESHKRIRRLLSDPFSMNSLSKFVMEFDNMLYQRLNKLEEGGKSFVVFDFCMKANKCHQAPLLQEIERDCTYVSNAMLSFPLMIPGTRYYKGQTTTAAAMMWSVKFLDENEEVQDRLREEQLSIIKNKAEGALLTLEDLNSMCYGLQEVPKPYSFMPFGSGPRTCLGINMAKMTMLVFLSRLTSGFKWRVDDRDPCLEKKAHIPRLRSGCPITLRTLKKRDII</sequence>
<comment type="subcellular location">
    <subcellularLocation>
        <location evidence="1">Membrane</location>
        <topology evidence="1">Single-pass membrane protein</topology>
    </subcellularLocation>
</comment>
<dbReference type="AlphaFoldDB" id="A0A438CD64"/>
<dbReference type="PANTHER" id="PTHR24286:SF235">
    <property type="entry name" value="CYTOCHROME P450"/>
    <property type="match status" value="1"/>
</dbReference>
<keyword evidence="7" id="KW-0560">Oxidoreductase</keyword>
<evidence type="ECO:0000256" key="7">
    <source>
        <dbReference type="RuleBase" id="RU000461"/>
    </source>
</evidence>
<keyword evidence="3 8" id="KW-0812">Transmembrane</keyword>
<dbReference type="EMBL" id="QGNW01002314">
    <property type="protein sequence ID" value="RVW21099.1"/>
    <property type="molecule type" value="Genomic_DNA"/>
</dbReference>
<comment type="similarity">
    <text evidence="2 7">Belongs to the cytochrome P450 family.</text>
</comment>
<evidence type="ECO:0000313" key="10">
    <source>
        <dbReference type="Proteomes" id="UP000288805"/>
    </source>
</evidence>
<dbReference type="GO" id="GO:0016020">
    <property type="term" value="C:membrane"/>
    <property type="evidence" value="ECO:0007669"/>
    <property type="project" value="UniProtKB-SubCell"/>
</dbReference>
<accession>A0A438CD64</accession>
<dbReference type="SUPFAM" id="SSF48264">
    <property type="entry name" value="Cytochrome P450"/>
    <property type="match status" value="1"/>
</dbReference>
<dbReference type="Gene3D" id="1.10.630.10">
    <property type="entry name" value="Cytochrome P450"/>
    <property type="match status" value="3"/>
</dbReference>
<dbReference type="GO" id="GO:0020037">
    <property type="term" value="F:heme binding"/>
    <property type="evidence" value="ECO:0007669"/>
    <property type="project" value="InterPro"/>
</dbReference>
<protein>
    <submittedName>
        <fullName evidence="9">Uncharacterized protein</fullName>
    </submittedName>
</protein>
<comment type="caution">
    <text evidence="9">The sequence shown here is derived from an EMBL/GenBank/DDBJ whole genome shotgun (WGS) entry which is preliminary data.</text>
</comment>
<evidence type="ECO:0000256" key="1">
    <source>
        <dbReference type="ARBA" id="ARBA00004167"/>
    </source>
</evidence>
<dbReference type="GO" id="GO:0005506">
    <property type="term" value="F:iron ion binding"/>
    <property type="evidence" value="ECO:0007669"/>
    <property type="project" value="InterPro"/>
</dbReference>
<dbReference type="InterPro" id="IPR036396">
    <property type="entry name" value="Cyt_P450_sf"/>
</dbReference>
<dbReference type="PANTHER" id="PTHR24286">
    <property type="entry name" value="CYTOCHROME P450 26"/>
    <property type="match status" value="1"/>
</dbReference>
<evidence type="ECO:0000256" key="8">
    <source>
        <dbReference type="SAM" id="Phobius"/>
    </source>
</evidence>
<keyword evidence="5 8" id="KW-1133">Transmembrane helix</keyword>
<keyword evidence="6 7" id="KW-0408">Iron</keyword>
<dbReference type="Pfam" id="PF00067">
    <property type="entry name" value="p450"/>
    <property type="match status" value="1"/>
</dbReference>
<organism evidence="9 10">
    <name type="scientific">Vitis vinifera</name>
    <name type="common">Grape</name>
    <dbReference type="NCBI Taxonomy" id="29760"/>
    <lineage>
        <taxon>Eukaryota</taxon>
        <taxon>Viridiplantae</taxon>
        <taxon>Streptophyta</taxon>
        <taxon>Embryophyta</taxon>
        <taxon>Tracheophyta</taxon>
        <taxon>Spermatophyta</taxon>
        <taxon>Magnoliopsida</taxon>
        <taxon>eudicotyledons</taxon>
        <taxon>Gunneridae</taxon>
        <taxon>Pentapetalae</taxon>
        <taxon>rosids</taxon>
        <taxon>Vitales</taxon>
        <taxon>Vitaceae</taxon>
        <taxon>Viteae</taxon>
        <taxon>Vitis</taxon>
    </lineage>
</organism>
<evidence type="ECO:0000256" key="3">
    <source>
        <dbReference type="ARBA" id="ARBA00022692"/>
    </source>
</evidence>
<evidence type="ECO:0000256" key="2">
    <source>
        <dbReference type="ARBA" id="ARBA00010617"/>
    </source>
</evidence>
<feature type="transmembrane region" description="Helical" evidence="8">
    <location>
        <begin position="12"/>
        <end position="33"/>
    </location>
</feature>
<keyword evidence="7" id="KW-0503">Monooxygenase</keyword>
<evidence type="ECO:0000313" key="9">
    <source>
        <dbReference type="EMBL" id="RVW21099.1"/>
    </source>
</evidence>
<name>A0A438CD64_VITVI</name>
<dbReference type="GO" id="GO:0004497">
    <property type="term" value="F:monooxygenase activity"/>
    <property type="evidence" value="ECO:0007669"/>
    <property type="project" value="UniProtKB-KW"/>
</dbReference>
<keyword evidence="8" id="KW-0472">Membrane</keyword>
<dbReference type="PRINTS" id="PR00385">
    <property type="entry name" value="P450"/>
</dbReference>
<evidence type="ECO:0000256" key="4">
    <source>
        <dbReference type="ARBA" id="ARBA00022723"/>
    </source>
</evidence>
<dbReference type="InterPro" id="IPR001128">
    <property type="entry name" value="Cyt_P450"/>
</dbReference>
<dbReference type="PROSITE" id="PS00086">
    <property type="entry name" value="CYTOCHROME_P450"/>
    <property type="match status" value="1"/>
</dbReference>
<evidence type="ECO:0000256" key="6">
    <source>
        <dbReference type="ARBA" id="ARBA00023004"/>
    </source>
</evidence>
<evidence type="ECO:0000256" key="5">
    <source>
        <dbReference type="ARBA" id="ARBA00022989"/>
    </source>
</evidence>
<proteinExistence type="inferred from homology"/>
<gene>
    <name evidence="9" type="ORF">CK203_114787</name>
</gene>
<keyword evidence="7" id="KW-0349">Heme</keyword>
<keyword evidence="4 7" id="KW-0479">Metal-binding</keyword>
<dbReference type="GO" id="GO:0016705">
    <property type="term" value="F:oxidoreductase activity, acting on paired donors, with incorporation or reduction of molecular oxygen"/>
    <property type="evidence" value="ECO:0007669"/>
    <property type="project" value="InterPro"/>
</dbReference>